<feature type="compositionally biased region" description="Polar residues" evidence="1">
    <location>
        <begin position="215"/>
        <end position="232"/>
    </location>
</feature>
<evidence type="ECO:0000256" key="1">
    <source>
        <dbReference type="SAM" id="MobiDB-lite"/>
    </source>
</evidence>
<gene>
    <name evidence="2" type="ORF">HYH03_014325</name>
</gene>
<name>A0A835XP60_9CHLO</name>
<dbReference type="OrthoDB" id="551766at2759"/>
<feature type="region of interest" description="Disordered" evidence="1">
    <location>
        <begin position="285"/>
        <end position="321"/>
    </location>
</feature>
<reference evidence="2" key="1">
    <citation type="journal article" date="2020" name="bioRxiv">
        <title>Comparative genomics of Chlamydomonas.</title>
        <authorList>
            <person name="Craig R.J."/>
            <person name="Hasan A.R."/>
            <person name="Ness R.W."/>
            <person name="Keightley P.D."/>
        </authorList>
    </citation>
    <scope>NUCLEOTIDE SEQUENCE</scope>
    <source>
        <strain evidence="2">CCAP 11/70</strain>
    </source>
</reference>
<evidence type="ECO:0000313" key="3">
    <source>
        <dbReference type="Proteomes" id="UP000612055"/>
    </source>
</evidence>
<protein>
    <submittedName>
        <fullName evidence="2">Uncharacterized protein</fullName>
    </submittedName>
</protein>
<dbReference type="EMBL" id="JAEHOE010000102">
    <property type="protein sequence ID" value="KAG2487080.1"/>
    <property type="molecule type" value="Genomic_DNA"/>
</dbReference>
<feature type="compositionally biased region" description="Polar residues" evidence="1">
    <location>
        <begin position="70"/>
        <end position="84"/>
    </location>
</feature>
<feature type="region of interest" description="Disordered" evidence="1">
    <location>
        <begin position="199"/>
        <end position="236"/>
    </location>
</feature>
<organism evidence="2 3">
    <name type="scientific">Edaphochlamys debaryana</name>
    <dbReference type="NCBI Taxonomy" id="47281"/>
    <lineage>
        <taxon>Eukaryota</taxon>
        <taxon>Viridiplantae</taxon>
        <taxon>Chlorophyta</taxon>
        <taxon>core chlorophytes</taxon>
        <taxon>Chlorophyceae</taxon>
        <taxon>CS clade</taxon>
        <taxon>Chlamydomonadales</taxon>
        <taxon>Chlamydomonadales incertae sedis</taxon>
        <taxon>Edaphochlamys</taxon>
    </lineage>
</organism>
<evidence type="ECO:0000313" key="2">
    <source>
        <dbReference type="EMBL" id="KAG2487080.1"/>
    </source>
</evidence>
<feature type="region of interest" description="Disordered" evidence="1">
    <location>
        <begin position="70"/>
        <end position="94"/>
    </location>
</feature>
<dbReference type="Proteomes" id="UP000612055">
    <property type="component" value="Unassembled WGS sequence"/>
</dbReference>
<feature type="compositionally biased region" description="Low complexity" evidence="1">
    <location>
        <begin position="307"/>
        <end position="321"/>
    </location>
</feature>
<accession>A0A835XP60</accession>
<keyword evidence="3" id="KW-1185">Reference proteome</keyword>
<dbReference type="AlphaFoldDB" id="A0A835XP60"/>
<sequence length="321" mass="33045">MSTSCLGKAASRPSLSGLSRAAARARLTSRVTLRPVAAVSTMERRVLAVETPQDSFPGVASGGNIVTFPTSAPSGSRRTTTQPASPLLPAVLPGPPDLESSSGLDFIDMIYLDPKTARACYDDACTYQMLCGRARSVLRSEDDTVLPGRFNLKTLTNIRDNVTRNLAPVVALACASAVAEAKERKRKRVAAMLEEQRAASGFASPSAGMPETASADANTDAQPRIASNTSNGALDLPTELATSAAKASRLASPAAAATESQATSQQLVPGASAEAEIVSLDELDGAGSAEPEHHRRRGSRGAGVAGAGRRSAAGSATSAWI</sequence>
<comment type="caution">
    <text evidence="2">The sequence shown here is derived from an EMBL/GenBank/DDBJ whole genome shotgun (WGS) entry which is preliminary data.</text>
</comment>
<proteinExistence type="predicted"/>